<comment type="caution">
    <text evidence="1">The sequence shown here is derived from an EMBL/GenBank/DDBJ whole genome shotgun (WGS) entry which is preliminary data.</text>
</comment>
<gene>
    <name evidence="1" type="ORF">EG240_05845</name>
</gene>
<dbReference type="RefSeq" id="WP_125018426.1">
    <property type="nucleotide sequence ID" value="NZ_RQVQ01000010.1"/>
</dbReference>
<protein>
    <submittedName>
        <fullName evidence="1">Uncharacterized protein</fullName>
    </submittedName>
</protein>
<proteinExistence type="predicted"/>
<keyword evidence="2" id="KW-1185">Reference proteome</keyword>
<sequence length="155" mass="17414">MATLKQALSLAKKIETSKIESVLFGIIKQLQKEIIQKNQDQLGKGKDVYQKTIGLYSKATEAITAHDYFAGKRKDIKKAGTPYTAQDTGDFFKGFYLEVQGDAFKIFSKAPKTHEILDTWGTEAIFGLSDKDLREIVINGILPFLLKNIRNTLQI</sequence>
<name>A0A3P3WB35_9FLAO</name>
<evidence type="ECO:0000313" key="1">
    <source>
        <dbReference type="EMBL" id="RRJ91527.1"/>
    </source>
</evidence>
<dbReference type="Proteomes" id="UP000275719">
    <property type="component" value="Unassembled WGS sequence"/>
</dbReference>
<accession>A0A3P3WB35</accession>
<organism evidence="1 2">
    <name type="scientific">Paenimyroides tangerinum</name>
    <dbReference type="NCBI Taxonomy" id="2488728"/>
    <lineage>
        <taxon>Bacteria</taxon>
        <taxon>Pseudomonadati</taxon>
        <taxon>Bacteroidota</taxon>
        <taxon>Flavobacteriia</taxon>
        <taxon>Flavobacteriales</taxon>
        <taxon>Flavobacteriaceae</taxon>
        <taxon>Paenimyroides</taxon>
    </lineage>
</organism>
<reference evidence="1 2" key="1">
    <citation type="submission" date="2018-11" db="EMBL/GenBank/DDBJ databases">
        <title>Flavobacterium sp. nov., YIM 102701-2 draft genome.</title>
        <authorList>
            <person name="Li G."/>
            <person name="Jiang Y."/>
        </authorList>
    </citation>
    <scope>NUCLEOTIDE SEQUENCE [LARGE SCALE GENOMIC DNA]</scope>
    <source>
        <strain evidence="1 2">YIM 102701-2</strain>
    </source>
</reference>
<dbReference type="OrthoDB" id="1362260at2"/>
<dbReference type="AlphaFoldDB" id="A0A3P3WB35"/>
<dbReference type="EMBL" id="RQVQ01000010">
    <property type="protein sequence ID" value="RRJ91527.1"/>
    <property type="molecule type" value="Genomic_DNA"/>
</dbReference>
<evidence type="ECO:0000313" key="2">
    <source>
        <dbReference type="Proteomes" id="UP000275719"/>
    </source>
</evidence>